<dbReference type="RefSeq" id="WP_377330405.1">
    <property type="nucleotide sequence ID" value="NZ_JBHSNG010000058.1"/>
</dbReference>
<accession>A0ABW0T483</accession>
<keyword evidence="2" id="KW-1185">Reference proteome</keyword>
<evidence type="ECO:0000313" key="2">
    <source>
        <dbReference type="Proteomes" id="UP001596111"/>
    </source>
</evidence>
<protein>
    <submittedName>
        <fullName evidence="1">Uncharacterized protein</fullName>
    </submittedName>
</protein>
<evidence type="ECO:0000313" key="1">
    <source>
        <dbReference type="EMBL" id="MFC5583416.1"/>
    </source>
</evidence>
<reference evidence="2" key="1">
    <citation type="journal article" date="2019" name="Int. J. Syst. Evol. Microbiol.">
        <title>The Global Catalogue of Microorganisms (GCM) 10K type strain sequencing project: providing services to taxonomists for standard genome sequencing and annotation.</title>
        <authorList>
            <consortium name="The Broad Institute Genomics Platform"/>
            <consortium name="The Broad Institute Genome Sequencing Center for Infectious Disease"/>
            <person name="Wu L."/>
            <person name="Ma J."/>
        </authorList>
    </citation>
    <scope>NUCLEOTIDE SEQUENCE [LARGE SCALE GENOMIC DNA]</scope>
    <source>
        <strain evidence="2">CGMCC 1.13587</strain>
    </source>
</reference>
<gene>
    <name evidence="1" type="ORF">ACFPPB_20085</name>
</gene>
<sequence>MVPRGKVQEESMYYGVFDQGHEKHYGSLRLIGVNTFMLKIMLGGSPSRLS</sequence>
<comment type="caution">
    <text evidence="1">The sequence shown here is derived from an EMBL/GenBank/DDBJ whole genome shotgun (WGS) entry which is preliminary data.</text>
</comment>
<proteinExistence type="predicted"/>
<name>A0ABW0T483_9GAMM</name>
<dbReference type="Proteomes" id="UP001596111">
    <property type="component" value="Unassembled WGS sequence"/>
</dbReference>
<dbReference type="EMBL" id="JBHSNG010000058">
    <property type="protein sequence ID" value="MFC5583416.1"/>
    <property type="molecule type" value="Genomic_DNA"/>
</dbReference>
<organism evidence="1 2">
    <name type="scientific">Rhodanobacter terrae</name>
    <dbReference type="NCBI Taxonomy" id="418647"/>
    <lineage>
        <taxon>Bacteria</taxon>
        <taxon>Pseudomonadati</taxon>
        <taxon>Pseudomonadota</taxon>
        <taxon>Gammaproteobacteria</taxon>
        <taxon>Lysobacterales</taxon>
        <taxon>Rhodanobacteraceae</taxon>
        <taxon>Rhodanobacter</taxon>
    </lineage>
</organism>